<organism evidence="4 5">
    <name type="scientific">Flammeovirga agarivorans</name>
    <dbReference type="NCBI Taxonomy" id="2726742"/>
    <lineage>
        <taxon>Bacteria</taxon>
        <taxon>Pseudomonadati</taxon>
        <taxon>Bacteroidota</taxon>
        <taxon>Cytophagia</taxon>
        <taxon>Cytophagales</taxon>
        <taxon>Flammeovirgaceae</taxon>
        <taxon>Flammeovirga</taxon>
    </lineage>
</organism>
<keyword evidence="5" id="KW-1185">Reference proteome</keyword>
<dbReference type="InterPro" id="IPR050680">
    <property type="entry name" value="YpeA/RimI_acetyltransf"/>
</dbReference>
<evidence type="ECO:0000259" key="3">
    <source>
        <dbReference type="PROSITE" id="PS51186"/>
    </source>
</evidence>
<evidence type="ECO:0000313" key="5">
    <source>
        <dbReference type="Proteomes" id="UP000585050"/>
    </source>
</evidence>
<dbReference type="AlphaFoldDB" id="A0A7X8SKB7"/>
<dbReference type="SUPFAM" id="SSF55729">
    <property type="entry name" value="Acyl-CoA N-acyltransferases (Nat)"/>
    <property type="match status" value="1"/>
</dbReference>
<dbReference type="Pfam" id="PF00583">
    <property type="entry name" value="Acetyltransf_1"/>
    <property type="match status" value="1"/>
</dbReference>
<dbReference type="Gene3D" id="3.40.630.30">
    <property type="match status" value="1"/>
</dbReference>
<accession>A0A7X8SKB7</accession>
<dbReference type="GO" id="GO:0016747">
    <property type="term" value="F:acyltransferase activity, transferring groups other than amino-acyl groups"/>
    <property type="evidence" value="ECO:0007669"/>
    <property type="project" value="InterPro"/>
</dbReference>
<dbReference type="InterPro" id="IPR016181">
    <property type="entry name" value="Acyl_CoA_acyltransferase"/>
</dbReference>
<name>A0A7X8SKB7_9BACT</name>
<dbReference type="PROSITE" id="PS51186">
    <property type="entry name" value="GNAT"/>
    <property type="match status" value="1"/>
</dbReference>
<comment type="caution">
    <text evidence="4">The sequence shown here is derived from an EMBL/GenBank/DDBJ whole genome shotgun (WGS) entry which is preliminary data.</text>
</comment>
<dbReference type="EMBL" id="JABAIL010000003">
    <property type="protein sequence ID" value="NLR91717.1"/>
    <property type="molecule type" value="Genomic_DNA"/>
</dbReference>
<reference evidence="4 5" key="1">
    <citation type="submission" date="2020-04" db="EMBL/GenBank/DDBJ databases">
        <title>Flammeovirga sp. SR4, a novel species isolated from seawater.</title>
        <authorList>
            <person name="Wang X."/>
        </authorList>
    </citation>
    <scope>NUCLEOTIDE SEQUENCE [LARGE SCALE GENOMIC DNA]</scope>
    <source>
        <strain evidence="4 5">SR4</strain>
    </source>
</reference>
<protein>
    <submittedName>
        <fullName evidence="4">GNAT family N-acetyltransferase</fullName>
    </submittedName>
</protein>
<dbReference type="Proteomes" id="UP000585050">
    <property type="component" value="Unassembled WGS sequence"/>
</dbReference>
<dbReference type="RefSeq" id="WP_168882432.1">
    <property type="nucleotide sequence ID" value="NZ_JABAIL010000003.1"/>
</dbReference>
<evidence type="ECO:0000313" key="4">
    <source>
        <dbReference type="EMBL" id="NLR91717.1"/>
    </source>
</evidence>
<gene>
    <name evidence="4" type="ORF">HGP29_10895</name>
</gene>
<evidence type="ECO:0000256" key="1">
    <source>
        <dbReference type="ARBA" id="ARBA00022679"/>
    </source>
</evidence>
<dbReference type="CDD" id="cd04301">
    <property type="entry name" value="NAT_SF"/>
    <property type="match status" value="1"/>
</dbReference>
<feature type="domain" description="N-acetyltransferase" evidence="3">
    <location>
        <begin position="8"/>
        <end position="148"/>
    </location>
</feature>
<sequence>MNFIQTKGKIKLFKEGNELPYDLLLLADETIDAINKYIHDSEIYTYELEGETVGVYAYQLVGEDSIEIKNIAVSEKVQGEGIGQELLAHAIKNAKKRGFHYIFIGTANAAIKQLYVLQKMGFRFHEIRKNYYIEKYDQPMYEDGIQLNHQLVLRKELNEI</sequence>
<keyword evidence="1 4" id="KW-0808">Transferase</keyword>
<proteinExistence type="predicted"/>
<dbReference type="PANTHER" id="PTHR43420">
    <property type="entry name" value="ACETYLTRANSFERASE"/>
    <property type="match status" value="1"/>
</dbReference>
<keyword evidence="2" id="KW-0012">Acyltransferase</keyword>
<dbReference type="InterPro" id="IPR000182">
    <property type="entry name" value="GNAT_dom"/>
</dbReference>
<evidence type="ECO:0000256" key="2">
    <source>
        <dbReference type="ARBA" id="ARBA00023315"/>
    </source>
</evidence>